<protein>
    <submittedName>
        <fullName evidence="2">Uncharacterized protein</fullName>
    </submittedName>
</protein>
<evidence type="ECO:0000313" key="3">
    <source>
        <dbReference type="Proteomes" id="UP000619265"/>
    </source>
</evidence>
<proteinExistence type="predicted"/>
<accession>A0A833U7T1</accession>
<feature type="region of interest" description="Disordered" evidence="1">
    <location>
        <begin position="46"/>
        <end position="75"/>
    </location>
</feature>
<evidence type="ECO:0000313" key="2">
    <source>
        <dbReference type="EMBL" id="KAF5445740.1"/>
    </source>
</evidence>
<evidence type="ECO:0000256" key="1">
    <source>
        <dbReference type="SAM" id="MobiDB-lite"/>
    </source>
</evidence>
<sequence length="112" mass="11461">MENIKASTMIDSIERPTLATFSNALERGASAPVTVEGAAAVMLATGGSGGSTTSETWRGGRGVSAGGCASRGTKESREPACAGRMLYSGLSVFVHGLSAVPKKEQCVKHFIV</sequence>
<dbReference type="AlphaFoldDB" id="A0A833U7T1"/>
<organism evidence="2 3">
    <name type="scientific">Juglans regia</name>
    <name type="common">English walnut</name>
    <dbReference type="NCBI Taxonomy" id="51240"/>
    <lineage>
        <taxon>Eukaryota</taxon>
        <taxon>Viridiplantae</taxon>
        <taxon>Streptophyta</taxon>
        <taxon>Embryophyta</taxon>
        <taxon>Tracheophyta</taxon>
        <taxon>Spermatophyta</taxon>
        <taxon>Magnoliopsida</taxon>
        <taxon>eudicotyledons</taxon>
        <taxon>Gunneridae</taxon>
        <taxon>Pentapetalae</taxon>
        <taxon>rosids</taxon>
        <taxon>fabids</taxon>
        <taxon>Fagales</taxon>
        <taxon>Juglandaceae</taxon>
        <taxon>Juglans</taxon>
    </lineage>
</organism>
<dbReference type="EMBL" id="LIHL02000015">
    <property type="protein sequence ID" value="KAF5445740.1"/>
    <property type="molecule type" value="Genomic_DNA"/>
</dbReference>
<dbReference type="Proteomes" id="UP000619265">
    <property type="component" value="Unassembled WGS sequence"/>
</dbReference>
<reference evidence="2" key="1">
    <citation type="submission" date="2015-10" db="EMBL/GenBank/DDBJ databases">
        <authorList>
            <person name="Martinez-Garcia P.J."/>
            <person name="Crepeau M.W."/>
            <person name="Puiu D."/>
            <person name="Gonzalez-Ibeas D."/>
            <person name="Whalen J."/>
            <person name="Stevens K."/>
            <person name="Paul R."/>
            <person name="Butterfield T."/>
            <person name="Britton M."/>
            <person name="Reagan R."/>
            <person name="Chakraborty S."/>
            <person name="Walawage S.L."/>
            <person name="Vasquez-Gross H.A."/>
            <person name="Cardeno C."/>
            <person name="Famula R."/>
            <person name="Pratt K."/>
            <person name="Kuruganti S."/>
            <person name="Aradhya M.K."/>
            <person name="Leslie C.A."/>
            <person name="Dandekar A.M."/>
            <person name="Salzberg S.L."/>
            <person name="Wegrzyn J.L."/>
            <person name="Langley C.H."/>
            <person name="Neale D.B."/>
        </authorList>
    </citation>
    <scope>NUCLEOTIDE SEQUENCE</scope>
    <source>
        <tissue evidence="2">Leaves</tissue>
    </source>
</reference>
<gene>
    <name evidence="2" type="ORF">F2P56_034767</name>
</gene>
<comment type="caution">
    <text evidence="2">The sequence shown here is derived from an EMBL/GenBank/DDBJ whole genome shotgun (WGS) entry which is preliminary data.</text>
</comment>
<reference evidence="2" key="2">
    <citation type="submission" date="2020-03" db="EMBL/GenBank/DDBJ databases">
        <title>Walnut 2.0.</title>
        <authorList>
            <person name="Marrano A."/>
            <person name="Britton M."/>
            <person name="Zimin A.V."/>
            <person name="Zaini P.A."/>
            <person name="Workman R."/>
            <person name="Puiu D."/>
            <person name="Bianco L."/>
            <person name="Allen B.J."/>
            <person name="Troggio M."/>
            <person name="Leslie C.A."/>
            <person name="Timp W."/>
            <person name="Dendekar A."/>
            <person name="Salzberg S.L."/>
            <person name="Neale D.B."/>
        </authorList>
    </citation>
    <scope>NUCLEOTIDE SEQUENCE</scope>
    <source>
        <tissue evidence="2">Leaves</tissue>
    </source>
</reference>
<dbReference type="Gramene" id="Jr15_12990_p2">
    <property type="protein sequence ID" value="cds.Jr15_12990_p2"/>
    <property type="gene ID" value="Jr15_12990"/>
</dbReference>
<name>A0A833U7T1_JUGRE</name>